<sequence length="133" mass="15220">MRSSLGRFISNYQVRELSTLMLQLVLKNRCSCWLVNLRHVENINVLLLRRGLVDGFIQAGLQLASAASLRVAFVAPPIPLADWQTDWQTDWQASLPTALKWDVFEWHELPNEPAAEVWLAHSPFMRTHPAHGH</sequence>
<accession>A0ABX1HH96</accession>
<proteinExistence type="predicted"/>
<name>A0ABX1HH96_9BACT</name>
<keyword evidence="2" id="KW-1185">Reference proteome</keyword>
<organism evidence="1 2">
    <name type="scientific">Hymenobacter artigasi</name>
    <dbReference type="NCBI Taxonomy" id="2719616"/>
    <lineage>
        <taxon>Bacteria</taxon>
        <taxon>Pseudomonadati</taxon>
        <taxon>Bacteroidota</taxon>
        <taxon>Cytophagia</taxon>
        <taxon>Cytophagales</taxon>
        <taxon>Hymenobacteraceae</taxon>
        <taxon>Hymenobacter</taxon>
    </lineage>
</organism>
<comment type="caution">
    <text evidence="1">The sequence shown here is derived from an EMBL/GenBank/DDBJ whole genome shotgun (WGS) entry which is preliminary data.</text>
</comment>
<evidence type="ECO:0000313" key="2">
    <source>
        <dbReference type="Proteomes" id="UP000717634"/>
    </source>
</evidence>
<gene>
    <name evidence="1" type="ORF">HBN54_002226</name>
</gene>
<dbReference type="Proteomes" id="UP000717634">
    <property type="component" value="Unassembled WGS sequence"/>
</dbReference>
<dbReference type="EMBL" id="JAAVTK010000005">
    <property type="protein sequence ID" value="NKI89628.1"/>
    <property type="molecule type" value="Genomic_DNA"/>
</dbReference>
<dbReference type="RefSeq" id="WP_168673238.1">
    <property type="nucleotide sequence ID" value="NZ_JAAVTK010000005.1"/>
</dbReference>
<protein>
    <submittedName>
        <fullName evidence="1">Uncharacterized protein</fullName>
    </submittedName>
</protein>
<reference evidence="1 2" key="1">
    <citation type="submission" date="2020-03" db="EMBL/GenBank/DDBJ databases">
        <title>Genomic Encyclopedia of Type Strains, Phase IV (KMG-V): Genome sequencing to study the core and pangenomes of soil and plant-associated prokaryotes.</title>
        <authorList>
            <person name="Whitman W."/>
        </authorList>
    </citation>
    <scope>NUCLEOTIDE SEQUENCE [LARGE SCALE GENOMIC DNA]</scope>
    <source>
        <strain evidence="1 2">1B</strain>
    </source>
</reference>
<evidence type="ECO:0000313" key="1">
    <source>
        <dbReference type="EMBL" id="NKI89628.1"/>
    </source>
</evidence>